<dbReference type="EMBL" id="JAKZEL010000001">
    <property type="protein sequence ID" value="KAI4549280.1"/>
    <property type="molecule type" value="Genomic_DNA"/>
</dbReference>
<sequence>MVTQWFPGKPAAVVPTEVAETGEASEEVGTVTLPIRKGEGNGKPLWYSCLENLMDRVIMLVRGAVIEALTGTDRPTSQMTHLHREALHIAKYIVIPTQLSFSFTWSVENQEPIAAIASVKQSLRWGYLCDEDFWIERRFAFDYISLNTGPDDAALKSRKYTALILGTIKPKHHNISTVPRILAAPPDGQGLTFLAAAIVVCASADKHQKILQLRREVELLPGQQIY</sequence>
<dbReference type="AlphaFoldDB" id="A0AAD4YFT8"/>
<keyword evidence="2" id="KW-1185">Reference proteome</keyword>
<proteinExistence type="predicted"/>
<organism evidence="1 2">
    <name type="scientific">Ovis ammon polii</name>
    <dbReference type="NCBI Taxonomy" id="230172"/>
    <lineage>
        <taxon>Eukaryota</taxon>
        <taxon>Metazoa</taxon>
        <taxon>Chordata</taxon>
        <taxon>Craniata</taxon>
        <taxon>Vertebrata</taxon>
        <taxon>Euteleostomi</taxon>
        <taxon>Mammalia</taxon>
        <taxon>Eutheria</taxon>
        <taxon>Laurasiatheria</taxon>
        <taxon>Artiodactyla</taxon>
        <taxon>Ruminantia</taxon>
        <taxon>Pecora</taxon>
        <taxon>Bovidae</taxon>
        <taxon>Caprinae</taxon>
        <taxon>Ovis</taxon>
    </lineage>
</organism>
<dbReference type="Proteomes" id="UP001214576">
    <property type="component" value="Unassembled WGS sequence"/>
</dbReference>
<protein>
    <submittedName>
        <fullName evidence="1">Uncharacterized protein</fullName>
    </submittedName>
</protein>
<reference evidence="1" key="1">
    <citation type="submission" date="2022-03" db="EMBL/GenBank/DDBJ databases">
        <title>Genomic analyses of argali, domestic sheep and their hybrids provide insights into chromosomal evolution, heterosis and genetic basis of agronomic traits.</title>
        <authorList>
            <person name="Li M."/>
        </authorList>
    </citation>
    <scope>NUCLEOTIDE SEQUENCE</scope>
    <source>
        <strain evidence="1">CAU-MHL-2022a</strain>
        <tissue evidence="1">Skin</tissue>
    </source>
</reference>
<evidence type="ECO:0000313" key="1">
    <source>
        <dbReference type="EMBL" id="KAI4549280.1"/>
    </source>
</evidence>
<comment type="caution">
    <text evidence="1">The sequence shown here is derived from an EMBL/GenBank/DDBJ whole genome shotgun (WGS) entry which is preliminary data.</text>
</comment>
<name>A0AAD4YFT8_OVIAM</name>
<accession>A0AAD4YFT8</accession>
<gene>
    <name evidence="1" type="ORF">MG293_001610</name>
</gene>
<evidence type="ECO:0000313" key="2">
    <source>
        <dbReference type="Proteomes" id="UP001214576"/>
    </source>
</evidence>